<dbReference type="Gene3D" id="3.40.50.300">
    <property type="entry name" value="P-loop containing nucleotide triphosphate hydrolases"/>
    <property type="match status" value="2"/>
</dbReference>
<dbReference type="InterPro" id="IPR032781">
    <property type="entry name" value="ABC_tran_Xtn"/>
</dbReference>
<keyword evidence="3 7" id="KW-0067">ATP-binding</keyword>
<dbReference type="RefSeq" id="WP_140466515.1">
    <property type="nucleotide sequence ID" value="NZ_RCYZ01000004.1"/>
</dbReference>
<dbReference type="PANTHER" id="PTHR42855">
    <property type="entry name" value="ABC TRANSPORTER ATP-BINDING SUBUNIT"/>
    <property type="match status" value="1"/>
</dbReference>
<dbReference type="Proteomes" id="UP000317646">
    <property type="component" value="Unassembled WGS sequence"/>
</dbReference>
<evidence type="ECO:0000313" key="7">
    <source>
        <dbReference type="EMBL" id="TPG65865.1"/>
    </source>
</evidence>
<feature type="domain" description="ABC transporter" evidence="6">
    <location>
        <begin position="2"/>
        <end position="252"/>
    </location>
</feature>
<feature type="domain" description="ABC transporter" evidence="6">
    <location>
        <begin position="320"/>
        <end position="535"/>
    </location>
</feature>
<dbReference type="InterPro" id="IPR003593">
    <property type="entry name" value="AAA+_ATPase"/>
</dbReference>
<accession>A0A502GWB9</accession>
<evidence type="ECO:0000256" key="5">
    <source>
        <dbReference type="ARBA" id="ARBA00074044"/>
    </source>
</evidence>
<dbReference type="OrthoDB" id="1521973at2"/>
<dbReference type="Pfam" id="PF00005">
    <property type="entry name" value="ABC_tran"/>
    <property type="match status" value="2"/>
</dbReference>
<organism evidence="7 8">
    <name type="scientific">Hymenobacter nivis</name>
    <dbReference type="NCBI Taxonomy" id="1850093"/>
    <lineage>
        <taxon>Bacteria</taxon>
        <taxon>Pseudomonadati</taxon>
        <taxon>Bacteroidota</taxon>
        <taxon>Cytophagia</taxon>
        <taxon>Cytophagales</taxon>
        <taxon>Hymenobacteraceae</taxon>
        <taxon>Hymenobacter</taxon>
    </lineage>
</organism>
<dbReference type="Pfam" id="PF12848">
    <property type="entry name" value="ABC_tran_Xtn"/>
    <property type="match status" value="1"/>
</dbReference>
<keyword evidence="2" id="KW-0547">Nucleotide-binding</keyword>
<name>A0A502GWB9_9BACT</name>
<evidence type="ECO:0000256" key="3">
    <source>
        <dbReference type="ARBA" id="ARBA00022840"/>
    </source>
</evidence>
<evidence type="ECO:0000256" key="4">
    <source>
        <dbReference type="ARBA" id="ARBA00061551"/>
    </source>
</evidence>
<evidence type="ECO:0000256" key="1">
    <source>
        <dbReference type="ARBA" id="ARBA00022737"/>
    </source>
</evidence>
<protein>
    <recommendedName>
        <fullName evidence="5">Probable ATP-binding protein YbiT</fullName>
    </recommendedName>
</protein>
<dbReference type="SUPFAM" id="SSF52540">
    <property type="entry name" value="P-loop containing nucleoside triphosphate hydrolases"/>
    <property type="match status" value="2"/>
</dbReference>
<dbReference type="FunFam" id="3.40.50.300:FF:000070">
    <property type="entry name" value="Putative ABC transporter ATP-binding component"/>
    <property type="match status" value="1"/>
</dbReference>
<dbReference type="AlphaFoldDB" id="A0A502GWB9"/>
<comment type="caution">
    <text evidence="7">The sequence shown here is derived from an EMBL/GenBank/DDBJ whole genome shotgun (WGS) entry which is preliminary data.</text>
</comment>
<dbReference type="PANTHER" id="PTHR42855:SF2">
    <property type="entry name" value="DRUG RESISTANCE ABC TRANSPORTER,ATP-BINDING PROTEIN"/>
    <property type="match status" value="1"/>
</dbReference>
<dbReference type="CDD" id="cd03221">
    <property type="entry name" value="ABCF_EF-3"/>
    <property type="match status" value="2"/>
</dbReference>
<dbReference type="InterPro" id="IPR003439">
    <property type="entry name" value="ABC_transporter-like_ATP-bd"/>
</dbReference>
<dbReference type="GO" id="GO:0016887">
    <property type="term" value="F:ATP hydrolysis activity"/>
    <property type="evidence" value="ECO:0007669"/>
    <property type="project" value="InterPro"/>
</dbReference>
<dbReference type="PROSITE" id="PS50893">
    <property type="entry name" value="ABC_TRANSPORTER_2"/>
    <property type="match status" value="2"/>
</dbReference>
<evidence type="ECO:0000313" key="8">
    <source>
        <dbReference type="Proteomes" id="UP000317646"/>
    </source>
</evidence>
<dbReference type="GO" id="GO:0005524">
    <property type="term" value="F:ATP binding"/>
    <property type="evidence" value="ECO:0007669"/>
    <property type="project" value="UniProtKB-KW"/>
</dbReference>
<dbReference type="FunFam" id="3.40.50.300:FF:000011">
    <property type="entry name" value="Putative ABC transporter ATP-binding component"/>
    <property type="match status" value="1"/>
</dbReference>
<dbReference type="EMBL" id="RCYZ01000004">
    <property type="protein sequence ID" value="TPG65865.1"/>
    <property type="molecule type" value="Genomic_DNA"/>
</dbReference>
<evidence type="ECO:0000256" key="2">
    <source>
        <dbReference type="ARBA" id="ARBA00022741"/>
    </source>
</evidence>
<dbReference type="SMART" id="SM00382">
    <property type="entry name" value="AAA"/>
    <property type="match status" value="2"/>
</dbReference>
<dbReference type="InterPro" id="IPR051309">
    <property type="entry name" value="ABCF_ATPase"/>
</dbReference>
<keyword evidence="1" id="KW-0677">Repeat</keyword>
<comment type="similarity">
    <text evidence="4">Belongs to the ABC transporter superfamily. ABCF family. YbiT subfamily.</text>
</comment>
<dbReference type="InterPro" id="IPR027417">
    <property type="entry name" value="P-loop_NTPase"/>
</dbReference>
<evidence type="ECO:0000259" key="6">
    <source>
        <dbReference type="PROSITE" id="PS50893"/>
    </source>
</evidence>
<sequence>MISTSNVSLRYGKRVLFEDVTVKFLPGNCYGLIGANGAGKSTFLKILSGELEPNTGAVEMPAGQRLAVLKQNQFAYDDQQVLHTVIQGHQRLYAVMSEKDALYAKADFSDADGERAAELEGEFADLEGWNADYEAAELLSGLGITEDKHYSLMSDLGASEKVRVLLAQALFGNPDVLLLDEPTNNLDTESVLWLENFLDSFQNTVIVVSHDRHFLDAVCNYMADLDFSKITMYPGNYSFWYESSQLALRQRQDVNKKTEDKRKELEEFVRRFSANASKSKQATSRQKLLQKLTLEEIKPSSRRYPYIAFKSEREPGNQLLTADNLSAKVDGKNVFKNVSFSLDKGDKVAIVGRDDRAASLLFDILFGEATPATGDYKWGTTITPSYFPKENNSFFQSGEMNLVDWLRQYSIEKDESFVRGWLGRMLFSGEESQKKSNVLSGGEKVRCMLSKMMLESGNVLVLDDPTNHLDLESIQALNNALRDYPGAMLFASHDLQFIDTVANRIIELTPDGIIDRRMNYEEYLADETLKTQRQKMYHLA</sequence>
<proteinExistence type="inferred from homology"/>
<keyword evidence="8" id="KW-1185">Reference proteome</keyword>
<gene>
    <name evidence="7" type="ORF">EAH73_10755</name>
</gene>
<reference evidence="7 8" key="1">
    <citation type="journal article" date="2019" name="Environ. Microbiol.">
        <title>Species interactions and distinct microbial communities in high Arctic permafrost affected cryosols are associated with the CH4 and CO2 gas fluxes.</title>
        <authorList>
            <person name="Altshuler I."/>
            <person name="Hamel J."/>
            <person name="Turney S."/>
            <person name="Magnuson E."/>
            <person name="Levesque R."/>
            <person name="Greer C."/>
            <person name="Whyte L.G."/>
        </authorList>
    </citation>
    <scope>NUCLEOTIDE SEQUENCE [LARGE SCALE GENOMIC DNA]</scope>
    <source>
        <strain evidence="7 8">S9.2P</strain>
    </source>
</reference>